<dbReference type="InterPro" id="IPR000286">
    <property type="entry name" value="HDACs"/>
</dbReference>
<evidence type="ECO:0000313" key="10">
    <source>
        <dbReference type="Proteomes" id="UP000502179"/>
    </source>
</evidence>
<evidence type="ECO:0000256" key="3">
    <source>
        <dbReference type="ARBA" id="ARBA00022491"/>
    </source>
</evidence>
<evidence type="ECO:0000256" key="2">
    <source>
        <dbReference type="ARBA" id="ARBA00012111"/>
    </source>
</evidence>
<evidence type="ECO:0000256" key="6">
    <source>
        <dbReference type="ARBA" id="ARBA00023015"/>
    </source>
</evidence>
<dbReference type="InterPro" id="IPR037138">
    <property type="entry name" value="His_deacetylse_dom_sf"/>
</dbReference>
<dbReference type="EC" id="3.5.1.98" evidence="2"/>
<dbReference type="PANTHER" id="PTHR10625">
    <property type="entry name" value="HISTONE DEACETYLASE HDAC1-RELATED"/>
    <property type="match status" value="1"/>
</dbReference>
<dbReference type="AlphaFoldDB" id="A0A6G7PYE1"/>
<organism evidence="9 10">
    <name type="scientific">Thermosulfuriphilus ammonigenes</name>
    <dbReference type="NCBI Taxonomy" id="1936021"/>
    <lineage>
        <taxon>Bacteria</taxon>
        <taxon>Pseudomonadati</taxon>
        <taxon>Thermodesulfobacteriota</taxon>
        <taxon>Thermodesulfobacteria</taxon>
        <taxon>Thermodesulfobacteriales</taxon>
        <taxon>Thermodesulfobacteriaceae</taxon>
        <taxon>Thermosulfuriphilus</taxon>
    </lineage>
</organism>
<keyword evidence="4" id="KW-0378">Hydrolase</keyword>
<dbReference type="InterPro" id="IPR023696">
    <property type="entry name" value="Ureohydrolase_dom_sf"/>
</dbReference>
<comment type="similarity">
    <text evidence="1">Belongs to the histone deacetylase family. HD type 2 subfamily.</text>
</comment>
<dbReference type="PANTHER" id="PTHR10625:SF5">
    <property type="entry name" value="HISTONE DEACETYLASE"/>
    <property type="match status" value="1"/>
</dbReference>
<evidence type="ECO:0000259" key="8">
    <source>
        <dbReference type="Pfam" id="PF00850"/>
    </source>
</evidence>
<sequence>MKKTGVILDERFLNHDPGPFHVESPERLRVIYQRLEEPEFRDRFKKLFPRMAREEELCWNHTPEYVRRIASLAGKEAELDPDTRVSPGTWEAAVLAVGAVFTGIDAILNKHIHNGFALVRPPGHHAEANRAMGFCIFNNVALGAHYAREARSLSRILIIDWDLHHGNGTQWSFYDRDDVLYFSTHQFPYYPGSGSLKEIGRGQGEGFTVNVPLPAGCGDGEYLTIFKEILVPVARAFKPELILVSAGFDPYYADPLGGMMVTPVGFAYLTRILMELADEVCQGRLLLCLEGGYNLAGLRDSTMACLLELLGESLIPPEKEKELKACQVSLPIIEEVKRLHRAYWPL</sequence>
<keyword evidence="10" id="KW-1185">Reference proteome</keyword>
<evidence type="ECO:0000256" key="7">
    <source>
        <dbReference type="ARBA" id="ARBA00023163"/>
    </source>
</evidence>
<keyword evidence="3" id="KW-0678">Repressor</keyword>
<gene>
    <name evidence="9" type="ORF">G4V39_09375</name>
</gene>
<keyword evidence="6" id="KW-0805">Transcription regulation</keyword>
<evidence type="ECO:0000256" key="4">
    <source>
        <dbReference type="ARBA" id="ARBA00022801"/>
    </source>
</evidence>
<evidence type="ECO:0000313" key="9">
    <source>
        <dbReference type="EMBL" id="QIJ72468.1"/>
    </source>
</evidence>
<evidence type="ECO:0000256" key="5">
    <source>
        <dbReference type="ARBA" id="ARBA00022853"/>
    </source>
</evidence>
<dbReference type="SUPFAM" id="SSF52768">
    <property type="entry name" value="Arginase/deacetylase"/>
    <property type="match status" value="1"/>
</dbReference>
<dbReference type="PRINTS" id="PR01270">
    <property type="entry name" value="HDASUPER"/>
</dbReference>
<protein>
    <recommendedName>
        <fullName evidence="2">histone deacetylase</fullName>
        <ecNumber evidence="2">3.5.1.98</ecNumber>
    </recommendedName>
</protein>
<dbReference type="RefSeq" id="WP_166032685.1">
    <property type="nucleotide sequence ID" value="NZ_CP048877.1"/>
</dbReference>
<dbReference type="GO" id="GO:0141221">
    <property type="term" value="F:histone deacetylase activity, hydrolytic mechanism"/>
    <property type="evidence" value="ECO:0007669"/>
    <property type="project" value="UniProtKB-EC"/>
</dbReference>
<evidence type="ECO:0000256" key="1">
    <source>
        <dbReference type="ARBA" id="ARBA00007738"/>
    </source>
</evidence>
<name>A0A6G7PYE1_9BACT</name>
<dbReference type="Pfam" id="PF00850">
    <property type="entry name" value="Hist_deacetyl"/>
    <property type="match status" value="1"/>
</dbReference>
<dbReference type="GO" id="GO:0040029">
    <property type="term" value="P:epigenetic regulation of gene expression"/>
    <property type="evidence" value="ECO:0007669"/>
    <property type="project" value="TreeGrafter"/>
</dbReference>
<dbReference type="Proteomes" id="UP000502179">
    <property type="component" value="Chromosome"/>
</dbReference>
<dbReference type="GO" id="GO:0005737">
    <property type="term" value="C:cytoplasm"/>
    <property type="evidence" value="ECO:0007669"/>
    <property type="project" value="TreeGrafter"/>
</dbReference>
<proteinExistence type="inferred from homology"/>
<keyword evidence="7" id="KW-0804">Transcription</keyword>
<dbReference type="CDD" id="cd09992">
    <property type="entry name" value="HDAC_classII"/>
    <property type="match status" value="1"/>
</dbReference>
<feature type="domain" description="Histone deacetylase" evidence="8">
    <location>
        <begin position="21"/>
        <end position="306"/>
    </location>
</feature>
<dbReference type="KEGG" id="tav:G4V39_09375"/>
<dbReference type="EMBL" id="CP048877">
    <property type="protein sequence ID" value="QIJ72468.1"/>
    <property type="molecule type" value="Genomic_DNA"/>
</dbReference>
<dbReference type="Gene3D" id="3.40.800.20">
    <property type="entry name" value="Histone deacetylase domain"/>
    <property type="match status" value="1"/>
</dbReference>
<accession>A0A6G7PYE1</accession>
<dbReference type="InterPro" id="IPR023801">
    <property type="entry name" value="His_deacetylse_dom"/>
</dbReference>
<keyword evidence="5" id="KW-0156">Chromatin regulator</keyword>
<reference evidence="9 10" key="1">
    <citation type="submission" date="2020-02" db="EMBL/GenBank/DDBJ databases">
        <title>Genome analysis of Thermosulfuriphilus ammonigenes ST65T, an anaerobic thermophilic chemolithoautotrophic bacterium isolated from a deep-sea hydrothermal vent.</title>
        <authorList>
            <person name="Slobodkina G."/>
            <person name="Allioux M."/>
            <person name="Merkel A."/>
            <person name="Alain K."/>
            <person name="Jebbar M."/>
            <person name="Slobodkin A."/>
        </authorList>
    </citation>
    <scope>NUCLEOTIDE SEQUENCE [LARGE SCALE GENOMIC DNA]</scope>
    <source>
        <strain evidence="9 10">ST65</strain>
    </source>
</reference>